<evidence type="ECO:0000313" key="1">
    <source>
        <dbReference type="EMBL" id="KAK1859890.1"/>
    </source>
</evidence>
<protein>
    <submittedName>
        <fullName evidence="1">Uncharacterized protein</fullName>
    </submittedName>
</protein>
<dbReference type="Proteomes" id="UP000798662">
    <property type="component" value="Chromosome 1"/>
</dbReference>
<evidence type="ECO:0000313" key="2">
    <source>
        <dbReference type="Proteomes" id="UP000798662"/>
    </source>
</evidence>
<reference evidence="1" key="1">
    <citation type="submission" date="2019-11" db="EMBL/GenBank/DDBJ databases">
        <title>Nori genome reveals adaptations in red seaweeds to the harsh intertidal environment.</title>
        <authorList>
            <person name="Wang D."/>
            <person name="Mao Y."/>
        </authorList>
    </citation>
    <scope>NUCLEOTIDE SEQUENCE</scope>
    <source>
        <tissue evidence="1">Gametophyte</tissue>
    </source>
</reference>
<sequence>MGTPRQSTRPRPPLPRPPVATGASPDWSRVPYDTSRYSASEAAAASMLLALFGRVAKAPPSPRAGASAGAVGAKAGRPLLPPPPPPRSAGSAAASGRRALSLPPPPARRAAGGGSSPPRPVAVKKRSRPPPPRASSPTGVVAVVGREQRAVAPPPKKAKKAGSGTGSPVGVPGSNESRRVQPSTEVACRVRDLGCPGGWTWILGTVVSYAPDVKKYYVMDAAADADAAAEQPAASGEDANPENTHPSSRRRVHGKRHAVPRKQLSILTAEPPVPHTAGSRVLAMYPDTTTFYPATIVTCPPPSPVSVTGATPVGRPTPRQGSYLLHFDDEDGESMVKRVAARYVTSLAARRTR</sequence>
<accession>A0ACC3BPH4</accession>
<dbReference type="EMBL" id="CM020618">
    <property type="protein sequence ID" value="KAK1859890.1"/>
    <property type="molecule type" value="Genomic_DNA"/>
</dbReference>
<keyword evidence="2" id="KW-1185">Reference proteome</keyword>
<organism evidence="1 2">
    <name type="scientific">Pyropia yezoensis</name>
    <name type="common">Susabi-nori</name>
    <name type="synonym">Porphyra yezoensis</name>
    <dbReference type="NCBI Taxonomy" id="2788"/>
    <lineage>
        <taxon>Eukaryota</taxon>
        <taxon>Rhodophyta</taxon>
        <taxon>Bangiophyceae</taxon>
        <taxon>Bangiales</taxon>
        <taxon>Bangiaceae</taxon>
        <taxon>Pyropia</taxon>
    </lineage>
</organism>
<gene>
    <name evidence="1" type="ORF">I4F81_002482</name>
</gene>
<comment type="caution">
    <text evidence="1">The sequence shown here is derived from an EMBL/GenBank/DDBJ whole genome shotgun (WGS) entry which is preliminary data.</text>
</comment>
<proteinExistence type="predicted"/>
<name>A0ACC3BPH4_PYRYE</name>